<evidence type="ECO:0000256" key="12">
    <source>
        <dbReference type="ARBA" id="ARBA00023319"/>
    </source>
</evidence>
<evidence type="ECO:0000256" key="1">
    <source>
        <dbReference type="ARBA" id="ARBA00004479"/>
    </source>
</evidence>
<keyword evidence="10" id="KW-1015">Disulfide bond</keyword>
<dbReference type="InterPro" id="IPR036179">
    <property type="entry name" value="Ig-like_dom_sf"/>
</dbReference>
<gene>
    <name evidence="17" type="ORF">ACEWY4_000861</name>
</gene>
<feature type="domain" description="Ig-like" evidence="16">
    <location>
        <begin position="244"/>
        <end position="358"/>
    </location>
</feature>
<evidence type="ECO:0000259" key="16">
    <source>
        <dbReference type="PROSITE" id="PS50835"/>
    </source>
</evidence>
<dbReference type="PANTHER" id="PTHR24368:SF62">
    <property type="entry name" value="AMPHOTERIN-INDUCED PROTEIN 3"/>
    <property type="match status" value="1"/>
</dbReference>
<dbReference type="Pfam" id="PF07679">
    <property type="entry name" value="I-set"/>
    <property type="match status" value="1"/>
</dbReference>
<dbReference type="SMART" id="SM00369">
    <property type="entry name" value="LRR_TYP"/>
    <property type="match status" value="5"/>
</dbReference>
<evidence type="ECO:0000256" key="10">
    <source>
        <dbReference type="ARBA" id="ARBA00023157"/>
    </source>
</evidence>
<evidence type="ECO:0000256" key="15">
    <source>
        <dbReference type="SAM" id="SignalP"/>
    </source>
</evidence>
<proteinExistence type="inferred from homology"/>
<dbReference type="InterPro" id="IPR003599">
    <property type="entry name" value="Ig_sub"/>
</dbReference>
<keyword evidence="6" id="KW-0677">Repeat</keyword>
<keyword evidence="5 15" id="KW-0732">Signal</keyword>
<keyword evidence="8 14" id="KW-1133">Transmembrane helix</keyword>
<evidence type="ECO:0000256" key="7">
    <source>
        <dbReference type="ARBA" id="ARBA00022889"/>
    </source>
</evidence>
<dbReference type="InterPro" id="IPR003591">
    <property type="entry name" value="Leu-rich_rpt_typical-subtyp"/>
</dbReference>
<keyword evidence="4 14" id="KW-0812">Transmembrane</keyword>
<dbReference type="SUPFAM" id="SSF52058">
    <property type="entry name" value="L domain-like"/>
    <property type="match status" value="1"/>
</dbReference>
<evidence type="ECO:0000256" key="9">
    <source>
        <dbReference type="ARBA" id="ARBA00023136"/>
    </source>
</evidence>
<accession>A0ABD1KXV3</accession>
<feature type="signal peptide" evidence="15">
    <location>
        <begin position="1"/>
        <end position="19"/>
    </location>
</feature>
<reference evidence="17 18" key="1">
    <citation type="submission" date="2024-09" db="EMBL/GenBank/DDBJ databases">
        <title>A chromosome-level genome assembly of Gray's grenadier anchovy, Coilia grayii.</title>
        <authorList>
            <person name="Fu Z."/>
        </authorList>
    </citation>
    <scope>NUCLEOTIDE SEQUENCE [LARGE SCALE GENOMIC DNA]</scope>
    <source>
        <strain evidence="17">G4</strain>
        <tissue evidence="17">Muscle</tissue>
    </source>
</reference>
<dbReference type="SUPFAM" id="SSF48726">
    <property type="entry name" value="Immunoglobulin"/>
    <property type="match status" value="1"/>
</dbReference>
<comment type="subcellular location">
    <subcellularLocation>
        <location evidence="1">Membrane</location>
        <topology evidence="1">Single-pass type I membrane protein</topology>
    </subcellularLocation>
</comment>
<dbReference type="InterPro" id="IPR031283">
    <property type="entry name" value="AMIGO"/>
</dbReference>
<dbReference type="SMART" id="SM00013">
    <property type="entry name" value="LRRNT"/>
    <property type="match status" value="1"/>
</dbReference>
<evidence type="ECO:0000256" key="11">
    <source>
        <dbReference type="ARBA" id="ARBA00023180"/>
    </source>
</evidence>
<dbReference type="AlphaFoldDB" id="A0ABD1KXV3"/>
<evidence type="ECO:0000256" key="8">
    <source>
        <dbReference type="ARBA" id="ARBA00022989"/>
    </source>
</evidence>
<feature type="chain" id="PRO_5044800523" description="Ig-like domain-containing protein" evidence="15">
    <location>
        <begin position="20"/>
        <end position="512"/>
    </location>
</feature>
<dbReference type="EMBL" id="JBHFQA010000001">
    <property type="protein sequence ID" value="KAL2103993.1"/>
    <property type="molecule type" value="Genomic_DNA"/>
</dbReference>
<dbReference type="InterPro" id="IPR001611">
    <property type="entry name" value="Leu-rich_rpt"/>
</dbReference>
<sequence length="512" mass="56322">MGLMLRVVFVSLLAKTSEGSCPVGCVCPSYIVSCGGLGLDKLPFPVPTTTWTLDVSHNRLTWLGVGSFYGLPGLARLLLAHNLISQLSPGAFQNASTLRHLDLSSNRLQVVGRHHFLELTGLEELLLFNNRISRVESTALMGLGQLRRLYLSFNHISDFPFFSIRKHTHPHLLTVDLSSNHMARLPVEDIALWPASHQRGLFLFNNSLLCDCAVYAMFRHWEQKGYESVTDFKDEYRCMLYGDPRASVRFFRHVRFFENCTVGRTLSLAVAKANLVVYEGELVRLECTSGSSSGAENVSFSWAPPHPEGIAQLLQNGTLRLNQDGSLEIPFARPDDSGVYQCTALDRAQMLNESREVNVTVVSRTVIEEPFNTGYTTLLGCVVTLVLILMYLYLTPCRCSCCRPPPSSPAASVLREDHCTLASIFGAPPSLTGCTGGSGGSGSGGSEEMARKVLPPPPGGVAVDRRVVFLEPLMEEQNGHLKATFAQEQLAQFQWETERLTPATATKRNAAV</sequence>
<protein>
    <recommendedName>
        <fullName evidence="16">Ig-like domain-containing protein</fullName>
    </recommendedName>
</protein>
<dbReference type="PANTHER" id="PTHR24368">
    <property type="entry name" value="AMPHOTERIN-INDUCED PROTEIN"/>
    <property type="match status" value="1"/>
</dbReference>
<dbReference type="PROSITE" id="PS51450">
    <property type="entry name" value="LRR"/>
    <property type="match status" value="2"/>
</dbReference>
<keyword evidence="11" id="KW-0325">Glycoprotein</keyword>
<dbReference type="InterPro" id="IPR032675">
    <property type="entry name" value="LRR_dom_sf"/>
</dbReference>
<dbReference type="Gene3D" id="2.60.40.10">
    <property type="entry name" value="Immunoglobulins"/>
    <property type="match status" value="1"/>
</dbReference>
<evidence type="ECO:0000256" key="2">
    <source>
        <dbReference type="ARBA" id="ARBA00005670"/>
    </source>
</evidence>
<evidence type="ECO:0000256" key="5">
    <source>
        <dbReference type="ARBA" id="ARBA00022729"/>
    </source>
</evidence>
<comment type="similarity">
    <text evidence="2">Belongs to the immunoglobulin superfamily. AMIGO family.</text>
</comment>
<feature type="transmembrane region" description="Helical" evidence="14">
    <location>
        <begin position="374"/>
        <end position="394"/>
    </location>
</feature>
<name>A0ABD1KXV3_9TELE</name>
<evidence type="ECO:0000256" key="3">
    <source>
        <dbReference type="ARBA" id="ARBA00022614"/>
    </source>
</evidence>
<evidence type="ECO:0000256" key="14">
    <source>
        <dbReference type="SAM" id="Phobius"/>
    </source>
</evidence>
<evidence type="ECO:0000256" key="4">
    <source>
        <dbReference type="ARBA" id="ARBA00022692"/>
    </source>
</evidence>
<evidence type="ECO:0000313" key="17">
    <source>
        <dbReference type="EMBL" id="KAL2103993.1"/>
    </source>
</evidence>
<organism evidence="17 18">
    <name type="scientific">Coilia grayii</name>
    <name type="common">Gray's grenadier anchovy</name>
    <dbReference type="NCBI Taxonomy" id="363190"/>
    <lineage>
        <taxon>Eukaryota</taxon>
        <taxon>Metazoa</taxon>
        <taxon>Chordata</taxon>
        <taxon>Craniata</taxon>
        <taxon>Vertebrata</taxon>
        <taxon>Euteleostomi</taxon>
        <taxon>Actinopterygii</taxon>
        <taxon>Neopterygii</taxon>
        <taxon>Teleostei</taxon>
        <taxon>Clupei</taxon>
        <taxon>Clupeiformes</taxon>
        <taxon>Clupeoidei</taxon>
        <taxon>Engraulidae</taxon>
        <taxon>Coilinae</taxon>
        <taxon>Coilia</taxon>
    </lineage>
</organism>
<dbReference type="InterPro" id="IPR013783">
    <property type="entry name" value="Ig-like_fold"/>
</dbReference>
<evidence type="ECO:0000256" key="6">
    <source>
        <dbReference type="ARBA" id="ARBA00022737"/>
    </source>
</evidence>
<evidence type="ECO:0000256" key="13">
    <source>
        <dbReference type="SAM" id="MobiDB-lite"/>
    </source>
</evidence>
<feature type="region of interest" description="Disordered" evidence="13">
    <location>
        <begin position="433"/>
        <end position="458"/>
    </location>
</feature>
<comment type="caution">
    <text evidence="17">The sequence shown here is derived from an EMBL/GenBank/DDBJ whole genome shotgun (WGS) entry which is preliminary data.</text>
</comment>
<keyword evidence="12" id="KW-0393">Immunoglobulin domain</keyword>
<keyword evidence="3" id="KW-0433">Leucine-rich repeat</keyword>
<dbReference type="InterPro" id="IPR007110">
    <property type="entry name" value="Ig-like_dom"/>
</dbReference>
<keyword evidence="7" id="KW-0130">Cell adhesion</keyword>
<keyword evidence="9 14" id="KW-0472">Membrane</keyword>
<dbReference type="Gene3D" id="3.80.10.10">
    <property type="entry name" value="Ribonuclease Inhibitor"/>
    <property type="match status" value="1"/>
</dbReference>
<dbReference type="InterPro" id="IPR013098">
    <property type="entry name" value="Ig_I-set"/>
</dbReference>
<dbReference type="SMART" id="SM00409">
    <property type="entry name" value="IG"/>
    <property type="match status" value="1"/>
</dbReference>
<feature type="compositionally biased region" description="Gly residues" evidence="13">
    <location>
        <begin position="434"/>
        <end position="445"/>
    </location>
</feature>
<dbReference type="PROSITE" id="PS50835">
    <property type="entry name" value="IG_LIKE"/>
    <property type="match status" value="1"/>
</dbReference>
<dbReference type="GO" id="GO:0007155">
    <property type="term" value="P:cell adhesion"/>
    <property type="evidence" value="ECO:0007669"/>
    <property type="project" value="UniProtKB-KW"/>
</dbReference>
<dbReference type="Pfam" id="PF13855">
    <property type="entry name" value="LRR_8"/>
    <property type="match status" value="1"/>
</dbReference>
<keyword evidence="18" id="KW-1185">Reference proteome</keyword>
<dbReference type="Proteomes" id="UP001591681">
    <property type="component" value="Unassembled WGS sequence"/>
</dbReference>
<evidence type="ECO:0000313" key="18">
    <source>
        <dbReference type="Proteomes" id="UP001591681"/>
    </source>
</evidence>
<dbReference type="InterPro" id="IPR000372">
    <property type="entry name" value="LRRNT"/>
</dbReference>
<dbReference type="GO" id="GO:0016020">
    <property type="term" value="C:membrane"/>
    <property type="evidence" value="ECO:0007669"/>
    <property type="project" value="UniProtKB-SubCell"/>
</dbReference>